<dbReference type="Gene3D" id="1.50.10.100">
    <property type="entry name" value="Chondroitin AC/alginate lyase"/>
    <property type="match status" value="1"/>
</dbReference>
<dbReference type="Proteomes" id="UP001207626">
    <property type="component" value="Unassembled WGS sequence"/>
</dbReference>
<reference evidence="4 5" key="1">
    <citation type="submission" date="2022-05" db="EMBL/GenBank/DDBJ databases">
        <title>Genome Sequencing of Bee-Associated Microbes.</title>
        <authorList>
            <person name="Dunlap C."/>
        </authorList>
    </citation>
    <scope>NUCLEOTIDE SEQUENCE [LARGE SCALE GENOMIC DNA]</scope>
    <source>
        <strain evidence="4 5">NRRL NRS-1438</strain>
    </source>
</reference>
<comment type="subcellular location">
    <subcellularLocation>
        <location evidence="1">Cell envelope</location>
    </subcellularLocation>
</comment>
<organism evidence="4 5">
    <name type="scientific">Paenibacillus apiarius</name>
    <dbReference type="NCBI Taxonomy" id="46240"/>
    <lineage>
        <taxon>Bacteria</taxon>
        <taxon>Bacillati</taxon>
        <taxon>Bacillota</taxon>
        <taxon>Bacilli</taxon>
        <taxon>Bacillales</taxon>
        <taxon>Paenibacillaceae</taxon>
        <taxon>Paenibacillus</taxon>
    </lineage>
</organism>
<sequence>MLVERYSLDLLREKLIPSARFEPFPKAACRESWLRLPDDIRAYWIAQGEIFLHAEWPMLPASLYMDYVRTGNRTRYQEVHFARRTALVRLVLAESMEYDGRFLDDIVNGIWAICEESTWCWPAHLSDIKRGEVCALPDIDEPVIDLGAGETAALVAWAYYLLREALDAHCPPLGKRVRRELHARMIDSYEREDGYWWMSFQPDMLVNNWNPWCNSNCLAVLLLIEEDEGRRVSLVHKALRSLDRFIASYEEDGGCDEGPAYWGRAAASLYDALQLLHSATGGAVSVFDDVKIKNMANYILHMHIGGDAYVNFADSAAKLAVPAGLIAQFGHAIGDPRLRAFGQHAYRQQREYRYWEREEIPSLQRMVSELFSMPEADGSESRLELPLDIWMAGVEVMAARERGNGQGWFLAAKGGHNGESHNHNDIGSFIVYADGSPLWIDAGVGTYTAKTFGPDRYSIWTMQSGYHNVPSVNGIEQAAGSPYRAGYVRHEADGEVSRLAMDIASAYPAASGIRQWTRTYTLHRESDCDVRTGECRGSEAASAPLLAMLEREGSAASAQPYAVPEREEETVHASAQNAQEQGVGIPSHIVLEEAVELAEPSRNVVLNWMCAHEPHVLAGTIVLHHEAGRGKARMSYDETLWDIRVEPIALEDERLRTAWGDTLYRLIMSARRPIHAESWQFVLKRA</sequence>
<name>A0ABT4DRX4_9BACL</name>
<evidence type="ECO:0000313" key="5">
    <source>
        <dbReference type="Proteomes" id="UP001207626"/>
    </source>
</evidence>
<evidence type="ECO:0000256" key="2">
    <source>
        <dbReference type="SAM" id="MobiDB-lite"/>
    </source>
</evidence>
<accession>A0ABT4DRX4</accession>
<evidence type="ECO:0000259" key="3">
    <source>
        <dbReference type="Pfam" id="PF07940"/>
    </source>
</evidence>
<keyword evidence="5" id="KW-1185">Reference proteome</keyword>
<dbReference type="Gene3D" id="2.70.98.70">
    <property type="match status" value="1"/>
</dbReference>
<dbReference type="RefSeq" id="WP_254912231.1">
    <property type="nucleotide sequence ID" value="NZ_JAMDLV010000043.1"/>
</dbReference>
<protein>
    <submittedName>
        <fullName evidence="4">Heparinase II/III-family protein</fullName>
    </submittedName>
</protein>
<dbReference type="SUPFAM" id="SSF48230">
    <property type="entry name" value="Chondroitin AC/alginate lyase"/>
    <property type="match status" value="1"/>
</dbReference>
<gene>
    <name evidence="4" type="ORF">M5X09_09910</name>
</gene>
<dbReference type="Pfam" id="PF07940">
    <property type="entry name" value="Hepar_II_III_C"/>
    <property type="match status" value="1"/>
</dbReference>
<feature type="region of interest" description="Disordered" evidence="2">
    <location>
        <begin position="556"/>
        <end position="579"/>
    </location>
</feature>
<comment type="caution">
    <text evidence="4">The sequence shown here is derived from an EMBL/GenBank/DDBJ whole genome shotgun (WGS) entry which is preliminary data.</text>
</comment>
<proteinExistence type="predicted"/>
<dbReference type="EMBL" id="JAMDLW010000011">
    <property type="protein sequence ID" value="MCY9519995.1"/>
    <property type="molecule type" value="Genomic_DNA"/>
</dbReference>
<evidence type="ECO:0000313" key="4">
    <source>
        <dbReference type="EMBL" id="MCY9519995.1"/>
    </source>
</evidence>
<feature type="domain" description="Heparinase II/III-like C-terminal" evidence="3">
    <location>
        <begin position="394"/>
        <end position="478"/>
    </location>
</feature>
<dbReference type="InterPro" id="IPR012480">
    <property type="entry name" value="Hepar_II_III_C"/>
</dbReference>
<dbReference type="InterPro" id="IPR008929">
    <property type="entry name" value="Chondroitin_lyas"/>
</dbReference>
<dbReference type="PANTHER" id="PTHR38045:SF1">
    <property type="entry name" value="HEPARINASE II_III-LIKE PROTEIN"/>
    <property type="match status" value="1"/>
</dbReference>
<evidence type="ECO:0000256" key="1">
    <source>
        <dbReference type="ARBA" id="ARBA00004196"/>
    </source>
</evidence>
<dbReference type="PANTHER" id="PTHR38045">
    <property type="entry name" value="CHROMOSOME 1, WHOLE GENOME SHOTGUN SEQUENCE"/>
    <property type="match status" value="1"/>
</dbReference>